<dbReference type="InterPro" id="IPR029016">
    <property type="entry name" value="GAF-like_dom_sf"/>
</dbReference>
<keyword evidence="4 5" id="KW-0804">Transcription</keyword>
<dbReference type="Gene3D" id="3.30.390.60">
    <property type="entry name" value="Heat-inducible transcription repressor hrca homolog, domain 3"/>
    <property type="match status" value="1"/>
</dbReference>
<comment type="similarity">
    <text evidence="5">Belongs to the HrcA family.</text>
</comment>
<dbReference type="RefSeq" id="WP_245691471.1">
    <property type="nucleotide sequence ID" value="NZ_FNAQ01000013.1"/>
</dbReference>
<feature type="domain" description="Heat-inducible transcription repressor HrcA C-terminal" evidence="6">
    <location>
        <begin position="109"/>
        <end position="330"/>
    </location>
</feature>
<accession>A0A1G7DDT3</accession>
<evidence type="ECO:0000256" key="2">
    <source>
        <dbReference type="ARBA" id="ARBA00023015"/>
    </source>
</evidence>
<dbReference type="Gene3D" id="1.10.10.10">
    <property type="entry name" value="Winged helix-like DNA-binding domain superfamily/Winged helix DNA-binding domain"/>
    <property type="match status" value="1"/>
</dbReference>
<keyword evidence="8" id="KW-1185">Reference proteome</keyword>
<dbReference type="STRING" id="57664.SAMN05661003_11314"/>
<dbReference type="GO" id="GO:0045892">
    <property type="term" value="P:negative regulation of DNA-templated transcription"/>
    <property type="evidence" value="ECO:0007669"/>
    <property type="project" value="UniProtKB-UniRule"/>
</dbReference>
<organism evidence="7 8">
    <name type="scientific">Desulfuromonas thiophila</name>
    <dbReference type="NCBI Taxonomy" id="57664"/>
    <lineage>
        <taxon>Bacteria</taxon>
        <taxon>Pseudomonadati</taxon>
        <taxon>Thermodesulfobacteriota</taxon>
        <taxon>Desulfuromonadia</taxon>
        <taxon>Desulfuromonadales</taxon>
        <taxon>Desulfuromonadaceae</taxon>
        <taxon>Desulfuromonas</taxon>
    </lineage>
</organism>
<dbReference type="SUPFAM" id="SSF55781">
    <property type="entry name" value="GAF domain-like"/>
    <property type="match status" value="1"/>
</dbReference>
<gene>
    <name evidence="5" type="primary">hrcA</name>
    <name evidence="7" type="ORF">SAMN05661003_11314</name>
</gene>
<keyword evidence="3 5" id="KW-0346">Stress response</keyword>
<protein>
    <recommendedName>
        <fullName evidence="5">Heat-inducible transcription repressor HrcA</fullName>
    </recommendedName>
</protein>
<dbReference type="AlphaFoldDB" id="A0A1G7DDT3"/>
<name>A0A1G7DDT3_9BACT</name>
<evidence type="ECO:0000256" key="5">
    <source>
        <dbReference type="HAMAP-Rule" id="MF_00081"/>
    </source>
</evidence>
<evidence type="ECO:0000256" key="1">
    <source>
        <dbReference type="ARBA" id="ARBA00022491"/>
    </source>
</evidence>
<sequence>MKAAMELNERSLSILEAIIEGYIASGEPMGSRTIARQHPQMLSPATVRNVMADLEEMGYIVSPHTSAGRVPTDKGYRFYVDSMLQVRDLTEAERLCIDAHCAASGLQPQQLLKRAGHVLSKMSHYTGLVLAPRFSATTFRHIEFVPLSQNRLLVIFVSQSGVVQNKIIETSDDMPDVRELEQVTNYLNQSLGGLTIAQVRGRLVAQMREEKALYDRLLARALSLSSQVFGDDIEGDLFIEGAANMLDQPDFTDIASMKRLFKAFEQKRHLIELLDRTQQAQGVQIYIGSQSPYQDFEGCSLITATYTNGKQTLGSLGVIGPSRMAYAQVVPVVDYTARLVSRMLERELE</sequence>
<comment type="function">
    <text evidence="5">Negative regulator of class I heat shock genes (grpE-dnaK-dnaJ and groELS operons). Prevents heat-shock induction of these operons.</text>
</comment>
<dbReference type="PANTHER" id="PTHR34824:SF1">
    <property type="entry name" value="HEAT-INDUCIBLE TRANSCRIPTION REPRESSOR HRCA"/>
    <property type="match status" value="1"/>
</dbReference>
<dbReference type="PIRSF" id="PIRSF005485">
    <property type="entry name" value="HrcA"/>
    <property type="match status" value="1"/>
</dbReference>
<evidence type="ECO:0000256" key="4">
    <source>
        <dbReference type="ARBA" id="ARBA00023163"/>
    </source>
</evidence>
<dbReference type="Gene3D" id="3.30.450.40">
    <property type="match status" value="1"/>
</dbReference>
<proteinExistence type="inferred from homology"/>
<dbReference type="Pfam" id="PF01628">
    <property type="entry name" value="HrcA"/>
    <property type="match status" value="1"/>
</dbReference>
<keyword evidence="2 5" id="KW-0805">Transcription regulation</keyword>
<dbReference type="GO" id="GO:0003677">
    <property type="term" value="F:DNA binding"/>
    <property type="evidence" value="ECO:0007669"/>
    <property type="project" value="InterPro"/>
</dbReference>
<dbReference type="InterPro" id="IPR002571">
    <property type="entry name" value="HrcA"/>
</dbReference>
<dbReference type="SUPFAM" id="SSF46785">
    <property type="entry name" value="Winged helix' DNA-binding domain"/>
    <property type="match status" value="1"/>
</dbReference>
<evidence type="ECO:0000259" key="6">
    <source>
        <dbReference type="Pfam" id="PF01628"/>
    </source>
</evidence>
<keyword evidence="1 5" id="KW-0678">Repressor</keyword>
<dbReference type="InterPro" id="IPR036390">
    <property type="entry name" value="WH_DNA-bd_sf"/>
</dbReference>
<evidence type="ECO:0000313" key="7">
    <source>
        <dbReference type="EMBL" id="SDE49146.1"/>
    </source>
</evidence>
<dbReference type="InterPro" id="IPR036388">
    <property type="entry name" value="WH-like_DNA-bd_sf"/>
</dbReference>
<dbReference type="HAMAP" id="MF_00081">
    <property type="entry name" value="HrcA"/>
    <property type="match status" value="1"/>
</dbReference>
<dbReference type="EMBL" id="FNAQ01000013">
    <property type="protein sequence ID" value="SDE49146.1"/>
    <property type="molecule type" value="Genomic_DNA"/>
</dbReference>
<reference evidence="8" key="1">
    <citation type="submission" date="2016-10" db="EMBL/GenBank/DDBJ databases">
        <authorList>
            <person name="Varghese N."/>
            <person name="Submissions S."/>
        </authorList>
    </citation>
    <scope>NUCLEOTIDE SEQUENCE [LARGE SCALE GENOMIC DNA]</scope>
    <source>
        <strain evidence="8">DSM 8987</strain>
    </source>
</reference>
<evidence type="ECO:0000313" key="8">
    <source>
        <dbReference type="Proteomes" id="UP000243205"/>
    </source>
</evidence>
<dbReference type="Proteomes" id="UP000243205">
    <property type="component" value="Unassembled WGS sequence"/>
</dbReference>
<dbReference type="InterPro" id="IPR021153">
    <property type="entry name" value="HrcA_C"/>
</dbReference>
<dbReference type="InterPro" id="IPR023120">
    <property type="entry name" value="WHTH_transcript_rep_HrcA_IDD"/>
</dbReference>
<evidence type="ECO:0000256" key="3">
    <source>
        <dbReference type="ARBA" id="ARBA00023016"/>
    </source>
</evidence>
<dbReference type="PANTHER" id="PTHR34824">
    <property type="entry name" value="HEAT-INDUCIBLE TRANSCRIPTION REPRESSOR HRCA"/>
    <property type="match status" value="1"/>
</dbReference>
<dbReference type="NCBIfam" id="TIGR00331">
    <property type="entry name" value="hrcA"/>
    <property type="match status" value="1"/>
</dbReference>